<feature type="compositionally biased region" description="Acidic residues" evidence="6">
    <location>
        <begin position="94"/>
        <end position="103"/>
    </location>
</feature>
<dbReference type="EMBL" id="REGA01000007">
    <property type="protein sequence ID" value="RQG94865.1"/>
    <property type="molecule type" value="Genomic_DNA"/>
</dbReference>
<comment type="caution">
    <text evidence="9">The sequence shown here is derived from an EMBL/GenBank/DDBJ whole genome shotgun (WGS) entry which is preliminary data.</text>
</comment>
<dbReference type="InterPro" id="IPR050743">
    <property type="entry name" value="2-oxoacid_DH_E2_comp"/>
</dbReference>
<feature type="domain" description="Peripheral subunit-binding (PSBD)" evidence="8">
    <location>
        <begin position="128"/>
        <end position="165"/>
    </location>
</feature>
<proteinExistence type="inferred from homology"/>
<evidence type="ECO:0000313" key="9">
    <source>
        <dbReference type="EMBL" id="RQG94865.1"/>
    </source>
</evidence>
<evidence type="ECO:0000256" key="3">
    <source>
        <dbReference type="ARBA" id="ARBA00022679"/>
    </source>
</evidence>
<dbReference type="PROSITE" id="PS51826">
    <property type="entry name" value="PSBD"/>
    <property type="match status" value="1"/>
</dbReference>
<dbReference type="Gene3D" id="3.30.559.10">
    <property type="entry name" value="Chloramphenicol acetyltransferase-like domain"/>
    <property type="match status" value="1"/>
</dbReference>
<protein>
    <submittedName>
        <fullName evidence="9">2-oxo acid dehydrogenase subunit E2</fullName>
    </submittedName>
</protein>
<dbReference type="GO" id="GO:0005737">
    <property type="term" value="C:cytoplasm"/>
    <property type="evidence" value="ECO:0007669"/>
    <property type="project" value="TreeGrafter"/>
</dbReference>
<dbReference type="SUPFAM" id="SSF82784">
    <property type="entry name" value="OsmC-like"/>
    <property type="match status" value="1"/>
</dbReference>
<accession>A0A3N6PD61</accession>
<reference evidence="9 10" key="1">
    <citation type="submission" date="2018-10" db="EMBL/GenBank/DDBJ databases">
        <title>Natrarchaeobius chitinivorans gen. nov., sp. nov., and Natrarchaeobius haloalkaliphilus sp. nov., alkaliphilic, chitin-utilizing haloarchaea from hypersaline alkaline lakes.</title>
        <authorList>
            <person name="Sorokin D.Y."/>
            <person name="Elcheninov A.G."/>
            <person name="Kostrikina N.A."/>
            <person name="Bale N.J."/>
            <person name="Sinninghe Damste J.S."/>
            <person name="Khijniak T.V."/>
            <person name="Kublanov I.V."/>
            <person name="Toshchakov S.V."/>
        </authorList>
    </citation>
    <scope>NUCLEOTIDE SEQUENCE [LARGE SCALE GENOMIC DNA]</scope>
    <source>
        <strain evidence="9 10">AArcht4T</strain>
    </source>
</reference>
<organism evidence="9 10">
    <name type="scientific">Natrarchaeobius chitinivorans</name>
    <dbReference type="NCBI Taxonomy" id="1679083"/>
    <lineage>
        <taxon>Archaea</taxon>
        <taxon>Methanobacteriati</taxon>
        <taxon>Methanobacteriota</taxon>
        <taxon>Stenosarchaea group</taxon>
        <taxon>Halobacteria</taxon>
        <taxon>Halobacteriales</taxon>
        <taxon>Natrialbaceae</taxon>
        <taxon>Natrarchaeobius</taxon>
    </lineage>
</organism>
<comment type="similarity">
    <text evidence="2">Belongs to the 2-oxoacid dehydrogenase family.</text>
</comment>
<dbReference type="Gene3D" id="4.10.320.10">
    <property type="entry name" value="E3-binding domain"/>
    <property type="match status" value="1"/>
</dbReference>
<evidence type="ECO:0000256" key="5">
    <source>
        <dbReference type="ARBA" id="ARBA00023315"/>
    </source>
</evidence>
<gene>
    <name evidence="9" type="ORF">EA473_10225</name>
</gene>
<dbReference type="GO" id="GO:0016407">
    <property type="term" value="F:acetyltransferase activity"/>
    <property type="evidence" value="ECO:0007669"/>
    <property type="project" value="TreeGrafter"/>
</dbReference>
<dbReference type="Pfam" id="PF00364">
    <property type="entry name" value="Biotin_lipoyl"/>
    <property type="match status" value="1"/>
</dbReference>
<keyword evidence="10" id="KW-1185">Reference proteome</keyword>
<keyword evidence="4" id="KW-0450">Lipoyl</keyword>
<dbReference type="RefSeq" id="WP_124195525.1">
    <property type="nucleotide sequence ID" value="NZ_REGA01000007.1"/>
</dbReference>
<dbReference type="PROSITE" id="PS50968">
    <property type="entry name" value="BIOTINYL_LIPOYL"/>
    <property type="match status" value="1"/>
</dbReference>
<dbReference type="AlphaFoldDB" id="A0A3N6PD61"/>
<keyword evidence="5" id="KW-0012">Acyltransferase</keyword>
<dbReference type="SUPFAM" id="SSF47005">
    <property type="entry name" value="Peripheral subunit-binding domain of 2-oxo acid dehydrogenase complex"/>
    <property type="match status" value="1"/>
</dbReference>
<evidence type="ECO:0000256" key="2">
    <source>
        <dbReference type="ARBA" id="ARBA00007317"/>
    </source>
</evidence>
<dbReference type="PANTHER" id="PTHR43178:SF5">
    <property type="entry name" value="LIPOAMIDE ACYLTRANSFERASE COMPONENT OF BRANCHED-CHAIN ALPHA-KETO ACID DEHYDROGENASE COMPLEX, MITOCHONDRIAL"/>
    <property type="match status" value="1"/>
</dbReference>
<dbReference type="InterPro" id="IPR036102">
    <property type="entry name" value="OsmC/Ohrsf"/>
</dbReference>
<dbReference type="Pfam" id="PF02817">
    <property type="entry name" value="E3_binding"/>
    <property type="match status" value="1"/>
</dbReference>
<evidence type="ECO:0000256" key="1">
    <source>
        <dbReference type="ARBA" id="ARBA00001938"/>
    </source>
</evidence>
<sequence>MGYIVRMPQLGMEMEQGTLLEWTVDETDSVSEGDVVAEIESEKTVADVEAREAGVLRRAYLEEGETVEPGDPIGIVAGPDEEISDLEAEIDSPAVDTDDESEPASEPSGGQVETASHAADAASASVVRASPRARKRANELGVDLSDVDGSGPGGAVEAADVKSAATAAAGSPAGESSDGAAPLTVADEKPLGSMRRTIADRLSQSYREAVHVTEHRKADAESLFAAADAADEALEVDVSISDVLLAALSATLEEHPEFNARFEDDVHRLYDEQNVGVAVDIDSGLISPVVPDIGEKSLAELSTARRETTRKALEGEYSMDDLSNGTFTVTNLGVLGIESFDPIINPPQVAILAVNAVQDVAVPDGDDVAFRRQLPFDLSFDHRVVDGADAARFLGTLVEHVEDPWPLLPDDVERLEAAPTDTEMPGRSVTARLDDGMAGTISAGSFSVGYDEPEDIGGSETGPTPVDLFLGSLAACLTESIQFQAVRKKDFDLADISVDVSAEPEHGGVESIDAFVEIDIDADDDTVDDLIEYGKRGCHVSQLVSDDVSVDLQWRRL</sequence>
<name>A0A3N6PD61_NATCH</name>
<dbReference type="PANTHER" id="PTHR43178">
    <property type="entry name" value="DIHYDROLIPOAMIDE ACETYLTRANSFERASE COMPONENT OF PYRUVATE DEHYDROGENASE COMPLEX"/>
    <property type="match status" value="1"/>
</dbReference>
<dbReference type="InterPro" id="IPR023213">
    <property type="entry name" value="CAT-like_dom_sf"/>
</dbReference>
<dbReference type="Gene3D" id="3.30.300.20">
    <property type="match status" value="1"/>
</dbReference>
<dbReference type="InterPro" id="IPR004167">
    <property type="entry name" value="PSBD"/>
</dbReference>
<evidence type="ECO:0000313" key="10">
    <source>
        <dbReference type="Proteomes" id="UP000282323"/>
    </source>
</evidence>
<dbReference type="InterPro" id="IPR001078">
    <property type="entry name" value="2-oxoacid_DH_actylTfrase"/>
</dbReference>
<dbReference type="GO" id="GO:0031405">
    <property type="term" value="F:lipoic acid binding"/>
    <property type="evidence" value="ECO:0007669"/>
    <property type="project" value="TreeGrafter"/>
</dbReference>
<feature type="domain" description="Lipoyl-binding" evidence="7">
    <location>
        <begin position="2"/>
        <end position="77"/>
    </location>
</feature>
<dbReference type="Gene3D" id="2.40.50.100">
    <property type="match status" value="1"/>
</dbReference>
<dbReference type="InterPro" id="IPR015946">
    <property type="entry name" value="KH_dom-like_a/b"/>
</dbReference>
<evidence type="ECO:0000256" key="6">
    <source>
        <dbReference type="SAM" id="MobiDB-lite"/>
    </source>
</evidence>
<dbReference type="OrthoDB" id="56234at2157"/>
<evidence type="ECO:0000259" key="7">
    <source>
        <dbReference type="PROSITE" id="PS50968"/>
    </source>
</evidence>
<evidence type="ECO:0000256" key="4">
    <source>
        <dbReference type="ARBA" id="ARBA00022823"/>
    </source>
</evidence>
<dbReference type="Pfam" id="PF00198">
    <property type="entry name" value="2-oxoacid_dh"/>
    <property type="match status" value="1"/>
</dbReference>
<dbReference type="InterPro" id="IPR036625">
    <property type="entry name" value="E3-bd_dom_sf"/>
</dbReference>
<dbReference type="SUPFAM" id="SSF51230">
    <property type="entry name" value="Single hybrid motif"/>
    <property type="match status" value="1"/>
</dbReference>
<feature type="compositionally biased region" description="Low complexity" evidence="6">
    <location>
        <begin position="115"/>
        <end position="130"/>
    </location>
</feature>
<dbReference type="CDD" id="cd06849">
    <property type="entry name" value="lipoyl_domain"/>
    <property type="match status" value="1"/>
</dbReference>
<dbReference type="Pfam" id="PF02566">
    <property type="entry name" value="OsmC"/>
    <property type="match status" value="1"/>
</dbReference>
<dbReference type="SUPFAM" id="SSF52777">
    <property type="entry name" value="CoA-dependent acyltransferases"/>
    <property type="match status" value="1"/>
</dbReference>
<feature type="region of interest" description="Disordered" evidence="6">
    <location>
        <begin position="94"/>
        <end position="133"/>
    </location>
</feature>
<dbReference type="Proteomes" id="UP000282323">
    <property type="component" value="Unassembled WGS sequence"/>
</dbReference>
<keyword evidence="3" id="KW-0808">Transferase</keyword>
<dbReference type="InterPro" id="IPR011053">
    <property type="entry name" value="Single_hybrid_motif"/>
</dbReference>
<dbReference type="InterPro" id="IPR000089">
    <property type="entry name" value="Biotin_lipoyl"/>
</dbReference>
<dbReference type="InterPro" id="IPR003718">
    <property type="entry name" value="OsmC/Ohr_fam"/>
</dbReference>
<comment type="cofactor">
    <cofactor evidence="1">
        <name>(R)-lipoate</name>
        <dbReference type="ChEBI" id="CHEBI:83088"/>
    </cofactor>
</comment>
<evidence type="ECO:0000259" key="8">
    <source>
        <dbReference type="PROSITE" id="PS51826"/>
    </source>
</evidence>